<evidence type="ECO:0000313" key="12">
    <source>
        <dbReference type="Proteomes" id="UP000076842"/>
    </source>
</evidence>
<evidence type="ECO:0000256" key="9">
    <source>
        <dbReference type="PIRSR" id="PIRSR602401-1"/>
    </source>
</evidence>
<dbReference type="GO" id="GO:0005506">
    <property type="term" value="F:iron ion binding"/>
    <property type="evidence" value="ECO:0007669"/>
    <property type="project" value="InterPro"/>
</dbReference>
<evidence type="ECO:0000256" key="5">
    <source>
        <dbReference type="ARBA" id="ARBA00022723"/>
    </source>
</evidence>
<sequence>MVSVTALLVTAILVVTILYLRPNRYAKLPRGPPGLPLLGNLLELPTTFMYLKLDEWSKQYGPVFSFNAMGQRTVVVNSVKAAGDILDRMSAHSSNRPAWIKANQFLSRGNNIVVLHQGETWRRLRKAIHEVLNIRVVDGFRSMQREEAAITIRDLLAHPKVDLVKHFHRVSASIAWRALYGGEPLILNGSDPSERIDELSADTFKASLPGYSIVDMIPPLRHLYASVKWFRKDLDKWFYESTEIYRNLYRGAKDASVLSVPCVANSLSKLPDDYGISQTMKAWTAGALFTAGQDTTATTLRFFVLAMVLHPEVVRKAQTELDAVVGDSMPTFDDKDKLPYVCAVIKEVARWHPAVPLGVPHAASDDFEYNGYIIPRGTWILDNIWSQTHDPTVYPEPEKFNPSRFLNAEGHIKPGAPDSHDDWLGFGHGRRICPGRDLASNSLFIVIASLLWAVEFGTGDGEVAPKESDLVDNFLTVQPAPFKVTLVPRFKDLDIKLAQAINRSL</sequence>
<evidence type="ECO:0000256" key="10">
    <source>
        <dbReference type="RuleBase" id="RU000461"/>
    </source>
</evidence>
<dbReference type="InterPro" id="IPR036396">
    <property type="entry name" value="Cyt_P450_sf"/>
</dbReference>
<dbReference type="CDD" id="cd11065">
    <property type="entry name" value="CYP64-like"/>
    <property type="match status" value="1"/>
</dbReference>
<dbReference type="InterPro" id="IPR050364">
    <property type="entry name" value="Cytochrome_P450_fung"/>
</dbReference>
<accession>A0A165D7R6</accession>
<dbReference type="Pfam" id="PF00067">
    <property type="entry name" value="p450"/>
    <property type="match status" value="1"/>
</dbReference>
<dbReference type="GO" id="GO:0004497">
    <property type="term" value="F:monooxygenase activity"/>
    <property type="evidence" value="ECO:0007669"/>
    <property type="project" value="UniProtKB-KW"/>
</dbReference>
<proteinExistence type="inferred from homology"/>
<evidence type="ECO:0000256" key="1">
    <source>
        <dbReference type="ARBA" id="ARBA00001971"/>
    </source>
</evidence>
<dbReference type="Gene3D" id="1.10.630.10">
    <property type="entry name" value="Cytochrome P450"/>
    <property type="match status" value="1"/>
</dbReference>
<dbReference type="InterPro" id="IPR017972">
    <property type="entry name" value="Cyt_P450_CS"/>
</dbReference>
<dbReference type="InParanoid" id="A0A165D7R6"/>
<comment type="cofactor">
    <cofactor evidence="1 9">
        <name>heme</name>
        <dbReference type="ChEBI" id="CHEBI:30413"/>
    </cofactor>
</comment>
<organism evidence="11 12">
    <name type="scientific">Calocera cornea HHB12733</name>
    <dbReference type="NCBI Taxonomy" id="1353952"/>
    <lineage>
        <taxon>Eukaryota</taxon>
        <taxon>Fungi</taxon>
        <taxon>Dikarya</taxon>
        <taxon>Basidiomycota</taxon>
        <taxon>Agaricomycotina</taxon>
        <taxon>Dacrymycetes</taxon>
        <taxon>Dacrymycetales</taxon>
        <taxon>Dacrymycetaceae</taxon>
        <taxon>Calocera</taxon>
    </lineage>
</organism>
<keyword evidence="4 9" id="KW-0349">Heme</keyword>
<protein>
    <submittedName>
        <fullName evidence="11">Cytochrome P450</fullName>
    </submittedName>
</protein>
<dbReference type="EMBL" id="KV424072">
    <property type="protein sequence ID" value="KZT52254.1"/>
    <property type="molecule type" value="Genomic_DNA"/>
</dbReference>
<keyword evidence="5 9" id="KW-0479">Metal-binding</keyword>
<dbReference type="STRING" id="1353952.A0A165D7R6"/>
<keyword evidence="8 10" id="KW-0503">Monooxygenase</keyword>
<gene>
    <name evidence="11" type="ORF">CALCODRAFT_476105</name>
</gene>
<dbReference type="SUPFAM" id="SSF48264">
    <property type="entry name" value="Cytochrome P450"/>
    <property type="match status" value="1"/>
</dbReference>
<dbReference type="InterPro" id="IPR001128">
    <property type="entry name" value="Cyt_P450"/>
</dbReference>
<evidence type="ECO:0000256" key="8">
    <source>
        <dbReference type="ARBA" id="ARBA00023033"/>
    </source>
</evidence>
<dbReference type="Proteomes" id="UP000076842">
    <property type="component" value="Unassembled WGS sequence"/>
</dbReference>
<evidence type="ECO:0000313" key="11">
    <source>
        <dbReference type="EMBL" id="KZT52254.1"/>
    </source>
</evidence>
<dbReference type="GO" id="GO:0020037">
    <property type="term" value="F:heme binding"/>
    <property type="evidence" value="ECO:0007669"/>
    <property type="project" value="InterPro"/>
</dbReference>
<dbReference type="OrthoDB" id="2789670at2759"/>
<evidence type="ECO:0000256" key="7">
    <source>
        <dbReference type="ARBA" id="ARBA00023004"/>
    </source>
</evidence>
<dbReference type="PROSITE" id="PS00086">
    <property type="entry name" value="CYTOCHROME_P450"/>
    <property type="match status" value="1"/>
</dbReference>
<keyword evidence="12" id="KW-1185">Reference proteome</keyword>
<dbReference type="PRINTS" id="PR00463">
    <property type="entry name" value="EP450I"/>
</dbReference>
<evidence type="ECO:0000256" key="6">
    <source>
        <dbReference type="ARBA" id="ARBA00023002"/>
    </source>
</evidence>
<comment type="similarity">
    <text evidence="3 10">Belongs to the cytochrome P450 family.</text>
</comment>
<feature type="binding site" description="axial binding residue" evidence="9">
    <location>
        <position position="433"/>
    </location>
    <ligand>
        <name>heme</name>
        <dbReference type="ChEBI" id="CHEBI:30413"/>
    </ligand>
    <ligandPart>
        <name>Fe</name>
        <dbReference type="ChEBI" id="CHEBI:18248"/>
    </ligandPart>
</feature>
<dbReference type="GO" id="GO:0016705">
    <property type="term" value="F:oxidoreductase activity, acting on paired donors, with incorporation or reduction of molecular oxygen"/>
    <property type="evidence" value="ECO:0007669"/>
    <property type="project" value="InterPro"/>
</dbReference>
<keyword evidence="6 10" id="KW-0560">Oxidoreductase</keyword>
<reference evidence="11 12" key="1">
    <citation type="journal article" date="2016" name="Mol. Biol. Evol.">
        <title>Comparative Genomics of Early-Diverging Mushroom-Forming Fungi Provides Insights into the Origins of Lignocellulose Decay Capabilities.</title>
        <authorList>
            <person name="Nagy L.G."/>
            <person name="Riley R."/>
            <person name="Tritt A."/>
            <person name="Adam C."/>
            <person name="Daum C."/>
            <person name="Floudas D."/>
            <person name="Sun H."/>
            <person name="Yadav J.S."/>
            <person name="Pangilinan J."/>
            <person name="Larsson K.H."/>
            <person name="Matsuura K."/>
            <person name="Barry K."/>
            <person name="Labutti K."/>
            <person name="Kuo R."/>
            <person name="Ohm R.A."/>
            <person name="Bhattacharya S.S."/>
            <person name="Shirouzu T."/>
            <person name="Yoshinaga Y."/>
            <person name="Martin F.M."/>
            <person name="Grigoriev I.V."/>
            <person name="Hibbett D.S."/>
        </authorList>
    </citation>
    <scope>NUCLEOTIDE SEQUENCE [LARGE SCALE GENOMIC DNA]</scope>
    <source>
        <strain evidence="11 12">HHB12733</strain>
    </source>
</reference>
<dbReference type="PANTHER" id="PTHR46300">
    <property type="entry name" value="P450, PUTATIVE (EUROFUNG)-RELATED-RELATED"/>
    <property type="match status" value="1"/>
</dbReference>
<keyword evidence="7 9" id="KW-0408">Iron</keyword>
<evidence type="ECO:0000256" key="3">
    <source>
        <dbReference type="ARBA" id="ARBA00010617"/>
    </source>
</evidence>
<comment type="pathway">
    <text evidence="2">Secondary metabolite biosynthesis.</text>
</comment>
<dbReference type="PRINTS" id="PR00385">
    <property type="entry name" value="P450"/>
</dbReference>
<evidence type="ECO:0000256" key="4">
    <source>
        <dbReference type="ARBA" id="ARBA00022617"/>
    </source>
</evidence>
<dbReference type="InterPro" id="IPR002401">
    <property type="entry name" value="Cyt_P450_E_grp-I"/>
</dbReference>
<dbReference type="PANTHER" id="PTHR46300:SF7">
    <property type="entry name" value="P450, PUTATIVE (EUROFUNG)-RELATED"/>
    <property type="match status" value="1"/>
</dbReference>
<name>A0A165D7R6_9BASI</name>
<dbReference type="AlphaFoldDB" id="A0A165D7R6"/>
<evidence type="ECO:0000256" key="2">
    <source>
        <dbReference type="ARBA" id="ARBA00005179"/>
    </source>
</evidence>